<keyword evidence="1" id="KW-0812">Transmembrane</keyword>
<dbReference type="AlphaFoldDB" id="G0UMV6"/>
<reference evidence="2" key="1">
    <citation type="journal article" date="2012" name="Proc. Natl. Acad. Sci. U.S.A.">
        <title>Antigenic diversity is generated by distinct evolutionary mechanisms in African trypanosome species.</title>
        <authorList>
            <person name="Jackson A.P."/>
            <person name="Berry A."/>
            <person name="Aslett M."/>
            <person name="Allison H.C."/>
            <person name="Burton P."/>
            <person name="Vavrova-Anderson J."/>
            <person name="Brown R."/>
            <person name="Browne H."/>
            <person name="Corton N."/>
            <person name="Hauser H."/>
            <person name="Gamble J."/>
            <person name="Gilderthorp R."/>
            <person name="Marcello L."/>
            <person name="McQuillan J."/>
            <person name="Otto T.D."/>
            <person name="Quail M.A."/>
            <person name="Sanders M.J."/>
            <person name="van Tonder A."/>
            <person name="Ginger M.L."/>
            <person name="Field M.C."/>
            <person name="Barry J.D."/>
            <person name="Hertz-Fowler C."/>
            <person name="Berriman M."/>
        </authorList>
    </citation>
    <scope>NUCLEOTIDE SEQUENCE</scope>
    <source>
        <strain evidence="2">IL3000</strain>
    </source>
</reference>
<keyword evidence="1" id="KW-1133">Transmembrane helix</keyword>
<organism evidence="2">
    <name type="scientific">Trypanosoma congolense (strain IL3000)</name>
    <dbReference type="NCBI Taxonomy" id="1068625"/>
    <lineage>
        <taxon>Eukaryota</taxon>
        <taxon>Discoba</taxon>
        <taxon>Euglenozoa</taxon>
        <taxon>Kinetoplastea</taxon>
        <taxon>Metakinetoplastina</taxon>
        <taxon>Trypanosomatida</taxon>
        <taxon>Trypanosomatidae</taxon>
        <taxon>Trypanosoma</taxon>
        <taxon>Nannomonas</taxon>
    </lineage>
</organism>
<evidence type="ECO:0000313" key="2">
    <source>
        <dbReference type="EMBL" id="CCC90515.1"/>
    </source>
</evidence>
<proteinExistence type="predicted"/>
<gene>
    <name evidence="2" type="ORF">TCIL3000_5_2240</name>
</gene>
<evidence type="ECO:0000256" key="1">
    <source>
        <dbReference type="SAM" id="Phobius"/>
    </source>
</evidence>
<accession>G0UMV6</accession>
<feature type="transmembrane region" description="Helical" evidence="1">
    <location>
        <begin position="41"/>
        <end position="60"/>
    </location>
</feature>
<dbReference type="EMBL" id="HE575318">
    <property type="protein sequence ID" value="CCC90515.1"/>
    <property type="molecule type" value="Genomic_DNA"/>
</dbReference>
<protein>
    <submittedName>
        <fullName evidence="2">Uncharacterized protein</fullName>
    </submittedName>
</protein>
<keyword evidence="1" id="KW-0472">Membrane</keyword>
<feature type="transmembrane region" description="Helical" evidence="1">
    <location>
        <begin position="72"/>
        <end position="95"/>
    </location>
</feature>
<sequence>MRVESLLTPSLSPSCFRYLRSFVIEWLRANLTGEDEVHVGISSNVALKKTVLLFFVLYAFASPKWVRALERVHLLILYFSLWCLFSFCFFLYVSLRSFLPIFVFPFFSLQNNNNNYYY</sequence>
<name>G0UMV6_TRYCI</name>